<organism evidence="1 2">
    <name type="scientific">Methanobrevibacter millerae</name>
    <dbReference type="NCBI Taxonomy" id="230361"/>
    <lineage>
        <taxon>Archaea</taxon>
        <taxon>Methanobacteriati</taxon>
        <taxon>Methanobacteriota</taxon>
        <taxon>Methanomada group</taxon>
        <taxon>Methanobacteria</taxon>
        <taxon>Methanobacteriales</taxon>
        <taxon>Methanobacteriaceae</taxon>
        <taxon>Methanobrevibacter</taxon>
    </lineage>
</organism>
<gene>
    <name evidence="1" type="ORF">SAMN02910315_01123</name>
</gene>
<dbReference type="EMBL" id="FMXB01000007">
    <property type="protein sequence ID" value="SDA52613.1"/>
    <property type="molecule type" value="Genomic_DNA"/>
</dbReference>
<evidence type="ECO:0000313" key="1">
    <source>
        <dbReference type="EMBL" id="SDA52613.1"/>
    </source>
</evidence>
<proteinExistence type="predicted"/>
<protein>
    <submittedName>
        <fullName evidence="1">Uncharacterized protein</fullName>
    </submittedName>
</protein>
<dbReference type="RefSeq" id="WP_149731695.1">
    <property type="nucleotide sequence ID" value="NZ_FMXB01000007.1"/>
</dbReference>
<reference evidence="1 2" key="1">
    <citation type="submission" date="2016-10" db="EMBL/GenBank/DDBJ databases">
        <authorList>
            <person name="Varghese N."/>
            <person name="Submissions S."/>
        </authorList>
    </citation>
    <scope>NUCLEOTIDE SEQUENCE [LARGE SCALE GENOMIC DNA]</scope>
    <source>
        <strain evidence="1 2">DSM 16643</strain>
    </source>
</reference>
<sequence>MSLSYIENRENALKRRIVVAEQTALNERRRADDAELIASNERRRADAEKKRADDAVEILKQIVDNNDIKLSQKTRNKIKLQL</sequence>
<dbReference type="Proteomes" id="UP000323439">
    <property type="component" value="Unassembled WGS sequence"/>
</dbReference>
<evidence type="ECO:0000313" key="2">
    <source>
        <dbReference type="Proteomes" id="UP000323439"/>
    </source>
</evidence>
<name>A0A1G5W3F1_9EURY</name>
<dbReference type="AlphaFoldDB" id="A0A1G5W3F1"/>
<keyword evidence="2" id="KW-1185">Reference proteome</keyword>
<accession>A0A1G5W3F1</accession>